<dbReference type="InterPro" id="IPR001509">
    <property type="entry name" value="Epimerase_deHydtase"/>
</dbReference>
<sequence length="348" mass="38682">MAVVSAEPVKAMKEGQILVTGAAGFIGFHVAQHLLSSGREVVGLDSVNNYYDPSLKQARIDVLKQQPKFSFVKADLANRETTKSLFAKHRFPAVIHLAAQAGVRYSLENPHAYADANIEGFLNVLEGCRHHGCGHLLFASSSSVYGANTRLPFSVQDNVDHPISLYAASKKANELMAHAYSHLYRIPCTGLRFFTVYGPWGRPDMAIFIFAKAILEGKPIRLFNHGNMRRDFTYVDDVVEAIARLIDRPPQGNPAWSGDNPDPASSAAPWKIYNIGNNRPEELEHVVALLEKEFGRPAIKEMLPMQPGDVLATYADIEDLARDVGFRPATTIEDGIARFSKWFREYQN</sequence>
<dbReference type="InterPro" id="IPR036291">
    <property type="entry name" value="NAD(P)-bd_dom_sf"/>
</dbReference>
<evidence type="ECO:0000313" key="4">
    <source>
        <dbReference type="Proteomes" id="UP000184096"/>
    </source>
</evidence>
<reference evidence="4" key="1">
    <citation type="submission" date="2016-11" db="EMBL/GenBank/DDBJ databases">
        <authorList>
            <person name="Varghese N."/>
            <person name="Submissions S."/>
        </authorList>
    </citation>
    <scope>NUCLEOTIDE SEQUENCE [LARGE SCALE GENOMIC DNA]</scope>
    <source>
        <strain evidence="4">GAS401</strain>
    </source>
</reference>
<name>A0A1M7UHI6_9BRAD</name>
<gene>
    <name evidence="3" type="ORF">SAMN05444170_5122</name>
</gene>
<proteinExistence type="predicted"/>
<dbReference type="SUPFAM" id="SSF51735">
    <property type="entry name" value="NAD(P)-binding Rossmann-fold domains"/>
    <property type="match status" value="1"/>
</dbReference>
<keyword evidence="1" id="KW-0520">NAD</keyword>
<keyword evidence="4" id="KW-1185">Reference proteome</keyword>
<dbReference type="EMBL" id="LT670849">
    <property type="protein sequence ID" value="SHN82473.1"/>
    <property type="molecule type" value="Genomic_DNA"/>
</dbReference>
<dbReference type="Pfam" id="PF01370">
    <property type="entry name" value="Epimerase"/>
    <property type="match status" value="1"/>
</dbReference>
<accession>A0A1M7UHI6</accession>
<evidence type="ECO:0000259" key="2">
    <source>
        <dbReference type="Pfam" id="PF01370"/>
    </source>
</evidence>
<feature type="domain" description="NAD-dependent epimerase/dehydratase" evidence="2">
    <location>
        <begin position="17"/>
        <end position="252"/>
    </location>
</feature>
<dbReference type="CDD" id="cd05253">
    <property type="entry name" value="UDP_GE_SDE_e"/>
    <property type="match status" value="1"/>
</dbReference>
<organism evidence="3 4">
    <name type="scientific">Bradyrhizobium erythrophlei</name>
    <dbReference type="NCBI Taxonomy" id="1437360"/>
    <lineage>
        <taxon>Bacteria</taxon>
        <taxon>Pseudomonadati</taxon>
        <taxon>Pseudomonadota</taxon>
        <taxon>Alphaproteobacteria</taxon>
        <taxon>Hyphomicrobiales</taxon>
        <taxon>Nitrobacteraceae</taxon>
        <taxon>Bradyrhizobium</taxon>
    </lineage>
</organism>
<dbReference type="AlphaFoldDB" id="A0A1M7UHI6"/>
<evidence type="ECO:0000313" key="3">
    <source>
        <dbReference type="EMBL" id="SHN82473.1"/>
    </source>
</evidence>
<dbReference type="Gene3D" id="3.40.50.720">
    <property type="entry name" value="NAD(P)-binding Rossmann-like Domain"/>
    <property type="match status" value="1"/>
</dbReference>
<dbReference type="PANTHER" id="PTHR43574">
    <property type="entry name" value="EPIMERASE-RELATED"/>
    <property type="match status" value="1"/>
</dbReference>
<dbReference type="PRINTS" id="PR01713">
    <property type="entry name" value="NUCEPIMERASE"/>
</dbReference>
<protein>
    <submittedName>
        <fullName evidence="3">UDP-glucuronate 4-epimerase</fullName>
    </submittedName>
</protein>
<evidence type="ECO:0000256" key="1">
    <source>
        <dbReference type="ARBA" id="ARBA00023027"/>
    </source>
</evidence>
<dbReference type="Proteomes" id="UP000184096">
    <property type="component" value="Chromosome I"/>
</dbReference>